<organism evidence="2">
    <name type="scientific">Amphimedon queenslandica</name>
    <name type="common">Sponge</name>
    <dbReference type="NCBI Taxonomy" id="400682"/>
    <lineage>
        <taxon>Eukaryota</taxon>
        <taxon>Metazoa</taxon>
        <taxon>Porifera</taxon>
        <taxon>Demospongiae</taxon>
        <taxon>Heteroscleromorpha</taxon>
        <taxon>Haplosclerida</taxon>
        <taxon>Niphatidae</taxon>
        <taxon>Amphimedon</taxon>
    </lineage>
</organism>
<proteinExistence type="predicted"/>
<dbReference type="InParanoid" id="A0A1X7VIR9"/>
<reference evidence="2" key="1">
    <citation type="submission" date="2017-05" db="UniProtKB">
        <authorList>
            <consortium name="EnsemblMetazoa"/>
        </authorList>
    </citation>
    <scope>IDENTIFICATION</scope>
</reference>
<protein>
    <submittedName>
        <fullName evidence="2">Uncharacterized protein</fullName>
    </submittedName>
</protein>
<accession>A0A1X7VIR9</accession>
<keyword evidence="1" id="KW-0472">Membrane</keyword>
<keyword evidence="1" id="KW-0812">Transmembrane</keyword>
<evidence type="ECO:0000313" key="2">
    <source>
        <dbReference type="EnsemblMetazoa" id="Aqu2.1.39813_001"/>
    </source>
</evidence>
<keyword evidence="1" id="KW-1133">Transmembrane helix</keyword>
<sequence length="72" mass="7818">MATHSLIRPISGPANSRVPSVIFSYLEKVGPDFKEKVVGEDSTSVSTSGLAVAIIDCYITKVYVLFSLYVFC</sequence>
<dbReference type="EnsemblMetazoa" id="Aqu2.1.39813_001">
    <property type="protein sequence ID" value="Aqu2.1.39813_001"/>
    <property type="gene ID" value="Aqu2.1.39813"/>
</dbReference>
<name>A0A1X7VIR9_AMPQE</name>
<dbReference type="AlphaFoldDB" id="A0A1X7VIR9"/>
<feature type="transmembrane region" description="Helical" evidence="1">
    <location>
        <begin position="50"/>
        <end position="71"/>
    </location>
</feature>
<evidence type="ECO:0000256" key="1">
    <source>
        <dbReference type="SAM" id="Phobius"/>
    </source>
</evidence>